<feature type="region of interest" description="Disordered" evidence="2">
    <location>
        <begin position="172"/>
        <end position="302"/>
    </location>
</feature>
<evidence type="ECO:0000256" key="2">
    <source>
        <dbReference type="SAM" id="MobiDB-lite"/>
    </source>
</evidence>
<feature type="domain" description="C2H2-type" evidence="3">
    <location>
        <begin position="679"/>
        <end position="704"/>
    </location>
</feature>
<dbReference type="SMART" id="SM00355">
    <property type="entry name" value="ZnF_C2H2"/>
    <property type="match status" value="6"/>
</dbReference>
<dbReference type="PANTHER" id="PTHR46786">
    <property type="entry name" value="ZINC FINGER MATRIN-TYPE PROTEIN 3"/>
    <property type="match status" value="1"/>
</dbReference>
<dbReference type="Pfam" id="PF12874">
    <property type="entry name" value="zf-met"/>
    <property type="match status" value="3"/>
</dbReference>
<dbReference type="InterPro" id="IPR036236">
    <property type="entry name" value="Znf_C2H2_sf"/>
</dbReference>
<organism evidence="4">
    <name type="scientific">Cacopsylla melanoneura</name>
    <dbReference type="NCBI Taxonomy" id="428564"/>
    <lineage>
        <taxon>Eukaryota</taxon>
        <taxon>Metazoa</taxon>
        <taxon>Ecdysozoa</taxon>
        <taxon>Arthropoda</taxon>
        <taxon>Hexapoda</taxon>
        <taxon>Insecta</taxon>
        <taxon>Pterygota</taxon>
        <taxon>Neoptera</taxon>
        <taxon>Paraneoptera</taxon>
        <taxon>Hemiptera</taxon>
        <taxon>Sternorrhyncha</taxon>
        <taxon>Psylloidea</taxon>
        <taxon>Psyllidae</taxon>
        <taxon>Psyllinae</taxon>
        <taxon>Cacopsylla</taxon>
    </lineage>
</organism>
<keyword evidence="1" id="KW-0479">Metal-binding</keyword>
<dbReference type="EMBL" id="HBUF01025388">
    <property type="protein sequence ID" value="CAG6612733.1"/>
    <property type="molecule type" value="Transcribed_RNA"/>
</dbReference>
<feature type="region of interest" description="Disordered" evidence="2">
    <location>
        <begin position="104"/>
        <end position="153"/>
    </location>
</feature>
<feature type="compositionally biased region" description="Basic and acidic residues" evidence="2">
    <location>
        <begin position="446"/>
        <end position="463"/>
    </location>
</feature>
<dbReference type="Gene3D" id="3.30.160.60">
    <property type="entry name" value="Classic Zinc Finger"/>
    <property type="match status" value="3"/>
</dbReference>
<dbReference type="SUPFAM" id="SSF57667">
    <property type="entry name" value="beta-beta-alpha zinc fingers"/>
    <property type="match status" value="4"/>
</dbReference>
<evidence type="ECO:0000313" key="4">
    <source>
        <dbReference type="EMBL" id="CAG6749141.1"/>
    </source>
</evidence>
<dbReference type="GO" id="GO:0003676">
    <property type="term" value="F:nucleic acid binding"/>
    <property type="evidence" value="ECO:0007669"/>
    <property type="project" value="InterPro"/>
</dbReference>
<evidence type="ECO:0000256" key="1">
    <source>
        <dbReference type="PROSITE-ProRule" id="PRU00042"/>
    </source>
</evidence>
<dbReference type="InterPro" id="IPR052644">
    <property type="entry name" value="ZMAT3"/>
</dbReference>
<dbReference type="InterPro" id="IPR013087">
    <property type="entry name" value="Znf_C2H2_type"/>
</dbReference>
<dbReference type="PANTHER" id="PTHR46786:SF1">
    <property type="entry name" value="ZINC FINGER MATRIN-TYPE PROTEIN 3"/>
    <property type="match status" value="1"/>
</dbReference>
<protein>
    <submittedName>
        <fullName evidence="4">Zinc finger protein 346</fullName>
    </submittedName>
</protein>
<feature type="compositionally biased region" description="Basic and acidic residues" evidence="2">
    <location>
        <begin position="259"/>
        <end position="298"/>
    </location>
</feature>
<proteinExistence type="predicted"/>
<dbReference type="PROSITE" id="PS00028">
    <property type="entry name" value="ZINC_FINGER_C2H2_1"/>
    <property type="match status" value="3"/>
</dbReference>
<dbReference type="PROSITE" id="PS50157">
    <property type="entry name" value="ZINC_FINGER_C2H2_2"/>
    <property type="match status" value="1"/>
</dbReference>
<dbReference type="InterPro" id="IPR003604">
    <property type="entry name" value="Matrin/U1-like-C_Znf_C2H2"/>
</dbReference>
<keyword evidence="1" id="KW-0863">Zinc-finger</keyword>
<dbReference type="AlphaFoldDB" id="A0A8D9ECZ4"/>
<dbReference type="SMART" id="SM00451">
    <property type="entry name" value="ZnF_U1"/>
    <property type="match status" value="4"/>
</dbReference>
<dbReference type="EMBL" id="HBUF01522017">
    <property type="protein sequence ID" value="CAG6749141.1"/>
    <property type="molecule type" value="Transcribed_RNA"/>
</dbReference>
<reference evidence="4" key="1">
    <citation type="submission" date="2021-05" db="EMBL/GenBank/DDBJ databases">
        <authorList>
            <person name="Alioto T."/>
            <person name="Alioto T."/>
            <person name="Gomez Garrido J."/>
        </authorList>
    </citation>
    <scope>NUCLEOTIDE SEQUENCE</scope>
</reference>
<feature type="compositionally biased region" description="Basic and acidic residues" evidence="2">
    <location>
        <begin position="59"/>
        <end position="84"/>
    </location>
</feature>
<feature type="region of interest" description="Disordered" evidence="2">
    <location>
        <begin position="441"/>
        <end position="463"/>
    </location>
</feature>
<feature type="compositionally biased region" description="Basic and acidic residues" evidence="2">
    <location>
        <begin position="104"/>
        <end position="151"/>
    </location>
</feature>
<dbReference type="GO" id="GO:0008270">
    <property type="term" value="F:zinc ion binding"/>
    <property type="evidence" value="ECO:0007669"/>
    <property type="project" value="UniProtKB-KW"/>
</dbReference>
<feature type="compositionally biased region" description="Low complexity" evidence="2">
    <location>
        <begin position="40"/>
        <end position="58"/>
    </location>
</feature>
<name>A0A8D9ECZ4_9HEMI</name>
<keyword evidence="1" id="KW-0862">Zinc</keyword>
<feature type="region of interest" description="Disordered" evidence="2">
    <location>
        <begin position="21"/>
        <end position="92"/>
    </location>
</feature>
<evidence type="ECO:0000259" key="3">
    <source>
        <dbReference type="PROSITE" id="PS50157"/>
    </source>
</evidence>
<sequence>MSVPKVSSDFISNVLNSYYANKGKSKDVKSERSAALGKNESGSSKSETSSSKYETSSSKYEERYYKAGSTKDDEDGSSRSEKTNSSKYYKSDSGMYDAYSLSKDYRASSNKDDESDSRRYDAYSSRQDDRPGSSKDYTKSKPSGKYEDYKDGSCTMEEDAYYDEMYPSHYDTYSDYPEYTHGNYPPMYLPEAEPPTPRPPPHGLPPGRPFPPMGFPRPPMPRGPHHPYPRGPPGTHYPYPRGPPFIERDGPRHQPPAHPYDRFDYPDDEYRGPPDNRYNDQRDDRPPKRRHDDDDKHYNRYPKKFTSEKSAKEIYDFDKLPKVLTDMFTSATCNLCLVTLHQPGLMELHYRGKNHIKRMKGWLYKFTGEHHTLTASEIEQIDAFEMKPNDIPGVGDTLSDDILDVEGTDVTYCKLCNIPISSAVVAKQHYSGKKHLKALKDSQLVEGEHSSKKPVDKLPDASKPKANSMCVNSRWFCHVCKVNSVSEEQYESHLIGKRHKKAWKATQVVAPVGLQNVAQSRHKPINYDIDPELLEDHDLSLYCVRCREHFTISAEFTYHACPESELLCKKCKTRFDSKPELKYHDCPRDHFCDKCEQCFDSLDAVDKHECGADNPQQGMGGLDSSFHCTLCQKSLNSVLSLDMHGKSRLHCALLHKLAELYPDLPADFNPIKTLPRIQYHCDKCDINFKDDTELEAHIKQGNHSIPIGVAKLGNFPPSDGQGLGNFPRHEKEGSHLGNFAASDKKPGNGALGGAAGIKIQGSNEVGAYDIRNIDMKELLKTYKK</sequence>
<feature type="compositionally biased region" description="Pro residues" evidence="2">
    <location>
        <begin position="192"/>
        <end position="222"/>
    </location>
</feature>
<accession>A0A8D9ECZ4</accession>